<proteinExistence type="predicted"/>
<organism evidence="1 2">
    <name type="scientific">Trametes pubescens</name>
    <name type="common">White-rot fungus</name>
    <dbReference type="NCBI Taxonomy" id="154538"/>
    <lineage>
        <taxon>Eukaryota</taxon>
        <taxon>Fungi</taxon>
        <taxon>Dikarya</taxon>
        <taxon>Basidiomycota</taxon>
        <taxon>Agaricomycotina</taxon>
        <taxon>Agaricomycetes</taxon>
        <taxon>Polyporales</taxon>
        <taxon>Polyporaceae</taxon>
        <taxon>Trametes</taxon>
    </lineage>
</organism>
<comment type="caution">
    <text evidence="1">The sequence shown here is derived from an EMBL/GenBank/DDBJ whole genome shotgun (WGS) entry which is preliminary data.</text>
</comment>
<protein>
    <submittedName>
        <fullName evidence="1">Uncharacterized protein</fullName>
    </submittedName>
</protein>
<dbReference type="STRING" id="154538.A0A1M2VM83"/>
<name>A0A1M2VM83_TRAPU</name>
<sequence length="399" mass="44879">MATPPPSQFAALLRRSKFASFDPHIGQVYTTFDGHAARGNFGLKRPLAIRRRNAHITVQAIDSREQQTVWRSAEQQNRWIRMWDETGATPTEIKANGVWSMRLGKLGEIEFSVDSDLVPREEETKKTDPDADADVDADQARIPVNTNAKPRMSQATRNVEAMSDKEFNWYLKRLRELRPAFREYLDKHGKKVYSDEERSLLNRSLHAAGDDFKEFLAHKAYVDYHVPRPRHIEQLPHRFAGLSYARSTPLQTQLIVKPHVGRILSKQNDNTSVVATAGMTAKLTIGDRGVDTAPATTFRFNHVRLDAAPATVGVTPEGLEGVKMVTTVRIDSDVTRDLRANPHPPGSKEYVAHTDPIHRASGMTTTPTTKPRMEVNLINASARLLDTLHNLKSTGVERR</sequence>
<accession>A0A1M2VM83</accession>
<evidence type="ECO:0000313" key="2">
    <source>
        <dbReference type="Proteomes" id="UP000184267"/>
    </source>
</evidence>
<dbReference type="Proteomes" id="UP000184267">
    <property type="component" value="Unassembled WGS sequence"/>
</dbReference>
<evidence type="ECO:0000313" key="1">
    <source>
        <dbReference type="EMBL" id="OJT08705.1"/>
    </source>
</evidence>
<reference evidence="1 2" key="1">
    <citation type="submission" date="2016-10" db="EMBL/GenBank/DDBJ databases">
        <title>Genome sequence of the basidiomycete white-rot fungus Trametes pubescens.</title>
        <authorList>
            <person name="Makela M.R."/>
            <person name="Granchi Z."/>
            <person name="Peng M."/>
            <person name="De Vries R.P."/>
            <person name="Grigoriev I."/>
            <person name="Riley R."/>
            <person name="Hilden K."/>
        </authorList>
    </citation>
    <scope>NUCLEOTIDE SEQUENCE [LARGE SCALE GENOMIC DNA]</scope>
    <source>
        <strain evidence="1 2">FBCC735</strain>
    </source>
</reference>
<dbReference type="InterPro" id="IPR016712">
    <property type="entry name" value="Rbsml_bS1m-like"/>
</dbReference>
<keyword evidence="2" id="KW-1185">Reference proteome</keyword>
<gene>
    <name evidence="1" type="ORF">TRAPUB_431</name>
</gene>
<dbReference type="PANTHER" id="PTHR28058:SF1">
    <property type="entry name" value="SMALL RIBOSOMAL SUBUNIT PROTEIN BS1M"/>
    <property type="match status" value="1"/>
</dbReference>
<dbReference type="PANTHER" id="PTHR28058">
    <property type="entry name" value="37S RIBOSOMAL PROTEIN MRP51, MITOCHONDRIAL"/>
    <property type="match status" value="1"/>
</dbReference>
<dbReference type="Pfam" id="PF11709">
    <property type="entry name" value="Mit_ribos_Mrp51"/>
    <property type="match status" value="1"/>
</dbReference>
<dbReference type="EMBL" id="MNAD01001019">
    <property type="protein sequence ID" value="OJT08705.1"/>
    <property type="molecule type" value="Genomic_DNA"/>
</dbReference>
<dbReference type="OMA" id="NRWIRMW"/>
<dbReference type="OrthoDB" id="2735536at2759"/>
<dbReference type="AlphaFoldDB" id="A0A1M2VM83"/>